<keyword evidence="4" id="KW-1003">Cell membrane</keyword>
<evidence type="ECO:0000256" key="5">
    <source>
        <dbReference type="ARBA" id="ARBA00022553"/>
    </source>
</evidence>
<evidence type="ECO:0000259" key="15">
    <source>
        <dbReference type="PROSITE" id="PS50109"/>
    </source>
</evidence>
<reference evidence="17 18" key="1">
    <citation type="submission" date="2019-03" db="EMBL/GenBank/DDBJ databases">
        <title>Dyadobacter AR-3-6 sp. nov., isolated from arctic soil.</title>
        <authorList>
            <person name="Chaudhary D.K."/>
        </authorList>
    </citation>
    <scope>NUCLEOTIDE SEQUENCE [LARGE SCALE GENOMIC DNA]</scope>
    <source>
        <strain evidence="17 18">AR-3-6</strain>
    </source>
</reference>
<evidence type="ECO:0000259" key="16">
    <source>
        <dbReference type="PROSITE" id="PS50885"/>
    </source>
</evidence>
<evidence type="ECO:0000256" key="11">
    <source>
        <dbReference type="ARBA" id="ARBA00022989"/>
    </source>
</evidence>
<dbReference type="SMART" id="SM00388">
    <property type="entry name" value="HisKA"/>
    <property type="match status" value="1"/>
</dbReference>
<dbReference type="SMART" id="SM00387">
    <property type="entry name" value="HATPase_c"/>
    <property type="match status" value="1"/>
</dbReference>
<dbReference type="SUPFAM" id="SSF158472">
    <property type="entry name" value="HAMP domain-like"/>
    <property type="match status" value="1"/>
</dbReference>
<evidence type="ECO:0000256" key="7">
    <source>
        <dbReference type="ARBA" id="ARBA00022692"/>
    </source>
</evidence>
<dbReference type="PANTHER" id="PTHR45528">
    <property type="entry name" value="SENSOR HISTIDINE KINASE CPXA"/>
    <property type="match status" value="1"/>
</dbReference>
<dbReference type="InterPro" id="IPR003661">
    <property type="entry name" value="HisK_dim/P_dom"/>
</dbReference>
<dbReference type="CDD" id="cd00082">
    <property type="entry name" value="HisKA"/>
    <property type="match status" value="1"/>
</dbReference>
<keyword evidence="6" id="KW-0808">Transferase</keyword>
<dbReference type="InterPro" id="IPR004358">
    <property type="entry name" value="Sig_transdc_His_kin-like_C"/>
</dbReference>
<accession>A0A4R5DT39</accession>
<evidence type="ECO:0000256" key="8">
    <source>
        <dbReference type="ARBA" id="ARBA00022741"/>
    </source>
</evidence>
<dbReference type="InterPro" id="IPR050398">
    <property type="entry name" value="HssS/ArlS-like"/>
</dbReference>
<dbReference type="SUPFAM" id="SSF47384">
    <property type="entry name" value="Homodimeric domain of signal transducing histidine kinase"/>
    <property type="match status" value="1"/>
</dbReference>
<dbReference type="GO" id="GO:0005886">
    <property type="term" value="C:plasma membrane"/>
    <property type="evidence" value="ECO:0007669"/>
    <property type="project" value="UniProtKB-SubCell"/>
</dbReference>
<dbReference type="PROSITE" id="PS50885">
    <property type="entry name" value="HAMP"/>
    <property type="match status" value="1"/>
</dbReference>
<dbReference type="PRINTS" id="PR00344">
    <property type="entry name" value="BCTRLSENSOR"/>
</dbReference>
<keyword evidence="5" id="KW-0597">Phosphoprotein</keyword>
<dbReference type="Pfam" id="PF00512">
    <property type="entry name" value="HisKA"/>
    <property type="match status" value="1"/>
</dbReference>
<comment type="caution">
    <text evidence="17">The sequence shown here is derived from an EMBL/GenBank/DDBJ whole genome shotgun (WGS) entry which is preliminary data.</text>
</comment>
<dbReference type="Pfam" id="PF02518">
    <property type="entry name" value="HATPase_c"/>
    <property type="match status" value="1"/>
</dbReference>
<dbReference type="AlphaFoldDB" id="A0A4R5DT39"/>
<comment type="catalytic activity">
    <reaction evidence="1">
        <text>ATP + protein L-histidine = ADP + protein N-phospho-L-histidine.</text>
        <dbReference type="EC" id="2.7.13.3"/>
    </reaction>
</comment>
<organism evidence="17 18">
    <name type="scientific">Dyadobacter psychrotolerans</name>
    <dbReference type="NCBI Taxonomy" id="2541721"/>
    <lineage>
        <taxon>Bacteria</taxon>
        <taxon>Pseudomonadati</taxon>
        <taxon>Bacteroidota</taxon>
        <taxon>Cytophagia</taxon>
        <taxon>Cytophagales</taxon>
        <taxon>Spirosomataceae</taxon>
        <taxon>Dyadobacter</taxon>
    </lineage>
</organism>
<sequence length="459" mass="51985">MATSFKNKIALNFTLSTAFLVAVIFFVIYNIVSLTVFNELRNEINLEADKHFYEVGVKDGMPFIADKAEWLEREHRELEINPVFVQITDSRGIIIEKSPNLKLDGLNTDLSQENKAFFQTQLKGQAIVQIQVALKDKSEIAGYLIVAIPITESEKVLYNLKSVLLICFPVVLLVLFFVTRFIAGKSIQPVLSVISTAGKITNENLTARIPVPASKDELRKLVVTINDLMDRIENAVEREKQFTSDASHELRTPLAVIKGTLEVLIRKPRSIQEYKDKVAFAIKEINRISYLVDQLLLLARFESQKKAMDHQKIDLSELTATILLRQQQQILEKGISVSFDTEDQYCVYYDPYVVDIIIENVISNAVKYSTQSGRIRIRISKNDSEIIYSVADKGIGIEANEIEKILKPFYRSNPLQHPHITGNGLGLSIVKRMCELLRIEFLIESQPGNGTTASFVFRS</sequence>
<feature type="transmembrane region" description="Helical" evidence="14">
    <location>
        <begin position="163"/>
        <end position="183"/>
    </location>
</feature>
<proteinExistence type="predicted"/>
<dbReference type="Gene3D" id="1.10.287.130">
    <property type="match status" value="1"/>
</dbReference>
<dbReference type="GO" id="GO:0000155">
    <property type="term" value="F:phosphorelay sensor kinase activity"/>
    <property type="evidence" value="ECO:0007669"/>
    <property type="project" value="InterPro"/>
</dbReference>
<dbReference type="RefSeq" id="WP_131958524.1">
    <property type="nucleotide sequence ID" value="NZ_SMFL01000004.1"/>
</dbReference>
<dbReference type="SUPFAM" id="SSF55874">
    <property type="entry name" value="ATPase domain of HSP90 chaperone/DNA topoisomerase II/histidine kinase"/>
    <property type="match status" value="1"/>
</dbReference>
<keyword evidence="7 14" id="KW-0812">Transmembrane</keyword>
<dbReference type="InterPro" id="IPR036890">
    <property type="entry name" value="HATPase_C_sf"/>
</dbReference>
<dbReference type="SMART" id="SM00304">
    <property type="entry name" value="HAMP"/>
    <property type="match status" value="1"/>
</dbReference>
<dbReference type="OrthoDB" id="594725at2"/>
<keyword evidence="12" id="KW-0902">Two-component regulatory system</keyword>
<dbReference type="PROSITE" id="PS50109">
    <property type="entry name" value="HIS_KIN"/>
    <property type="match status" value="1"/>
</dbReference>
<name>A0A4R5DT39_9BACT</name>
<feature type="domain" description="HAMP" evidence="16">
    <location>
        <begin position="184"/>
        <end position="237"/>
    </location>
</feature>
<evidence type="ECO:0000256" key="6">
    <source>
        <dbReference type="ARBA" id="ARBA00022679"/>
    </source>
</evidence>
<dbReference type="FunFam" id="1.10.287.130:FF:000001">
    <property type="entry name" value="Two-component sensor histidine kinase"/>
    <property type="match status" value="1"/>
</dbReference>
<dbReference type="Gene3D" id="6.10.340.10">
    <property type="match status" value="1"/>
</dbReference>
<dbReference type="InterPro" id="IPR005467">
    <property type="entry name" value="His_kinase_dom"/>
</dbReference>
<evidence type="ECO:0000256" key="10">
    <source>
        <dbReference type="ARBA" id="ARBA00022840"/>
    </source>
</evidence>
<evidence type="ECO:0000313" key="17">
    <source>
        <dbReference type="EMBL" id="TDE15261.1"/>
    </source>
</evidence>
<dbReference type="EMBL" id="SMFL01000004">
    <property type="protein sequence ID" value="TDE15261.1"/>
    <property type="molecule type" value="Genomic_DNA"/>
</dbReference>
<keyword evidence="13 14" id="KW-0472">Membrane</keyword>
<dbReference type="InterPro" id="IPR036097">
    <property type="entry name" value="HisK_dim/P_sf"/>
</dbReference>
<dbReference type="InterPro" id="IPR003594">
    <property type="entry name" value="HATPase_dom"/>
</dbReference>
<protein>
    <recommendedName>
        <fullName evidence="3">histidine kinase</fullName>
        <ecNumber evidence="3">2.7.13.3</ecNumber>
    </recommendedName>
</protein>
<keyword evidence="9 17" id="KW-0418">Kinase</keyword>
<evidence type="ECO:0000256" key="14">
    <source>
        <dbReference type="SAM" id="Phobius"/>
    </source>
</evidence>
<gene>
    <name evidence="17" type="ORF">E0F88_12115</name>
</gene>
<evidence type="ECO:0000256" key="4">
    <source>
        <dbReference type="ARBA" id="ARBA00022475"/>
    </source>
</evidence>
<keyword evidence="18" id="KW-1185">Reference proteome</keyword>
<feature type="domain" description="Histidine kinase" evidence="15">
    <location>
        <begin position="245"/>
        <end position="459"/>
    </location>
</feature>
<evidence type="ECO:0000256" key="12">
    <source>
        <dbReference type="ARBA" id="ARBA00023012"/>
    </source>
</evidence>
<feature type="transmembrane region" description="Helical" evidence="14">
    <location>
        <begin position="9"/>
        <end position="32"/>
    </location>
</feature>
<dbReference type="Pfam" id="PF00672">
    <property type="entry name" value="HAMP"/>
    <property type="match status" value="1"/>
</dbReference>
<keyword evidence="10" id="KW-0067">ATP-binding</keyword>
<dbReference type="InterPro" id="IPR003660">
    <property type="entry name" value="HAMP_dom"/>
</dbReference>
<dbReference type="Gene3D" id="3.30.565.10">
    <property type="entry name" value="Histidine kinase-like ATPase, C-terminal domain"/>
    <property type="match status" value="1"/>
</dbReference>
<evidence type="ECO:0000256" key="3">
    <source>
        <dbReference type="ARBA" id="ARBA00012438"/>
    </source>
</evidence>
<dbReference type="CDD" id="cd06225">
    <property type="entry name" value="HAMP"/>
    <property type="match status" value="1"/>
</dbReference>
<evidence type="ECO:0000256" key="1">
    <source>
        <dbReference type="ARBA" id="ARBA00000085"/>
    </source>
</evidence>
<dbReference type="GO" id="GO:0005524">
    <property type="term" value="F:ATP binding"/>
    <property type="evidence" value="ECO:0007669"/>
    <property type="project" value="UniProtKB-KW"/>
</dbReference>
<dbReference type="Proteomes" id="UP000294850">
    <property type="component" value="Unassembled WGS sequence"/>
</dbReference>
<keyword evidence="11 14" id="KW-1133">Transmembrane helix</keyword>
<keyword evidence="8" id="KW-0547">Nucleotide-binding</keyword>
<evidence type="ECO:0000256" key="9">
    <source>
        <dbReference type="ARBA" id="ARBA00022777"/>
    </source>
</evidence>
<dbReference type="PANTHER" id="PTHR45528:SF1">
    <property type="entry name" value="SENSOR HISTIDINE KINASE CPXA"/>
    <property type="match status" value="1"/>
</dbReference>
<dbReference type="EC" id="2.7.13.3" evidence="3"/>
<comment type="subcellular location">
    <subcellularLocation>
        <location evidence="2">Cell membrane</location>
        <topology evidence="2">Multi-pass membrane protein</topology>
    </subcellularLocation>
</comment>
<evidence type="ECO:0000313" key="18">
    <source>
        <dbReference type="Proteomes" id="UP000294850"/>
    </source>
</evidence>
<evidence type="ECO:0000256" key="2">
    <source>
        <dbReference type="ARBA" id="ARBA00004651"/>
    </source>
</evidence>
<evidence type="ECO:0000256" key="13">
    <source>
        <dbReference type="ARBA" id="ARBA00023136"/>
    </source>
</evidence>